<name>A0A7W7VZN1_KITKI</name>
<keyword evidence="2" id="KW-1185">Reference proteome</keyword>
<evidence type="ECO:0000313" key="1">
    <source>
        <dbReference type="EMBL" id="MBB4927870.1"/>
    </source>
</evidence>
<dbReference type="RefSeq" id="WP_184944646.1">
    <property type="nucleotide sequence ID" value="NZ_JACHJV010000002.1"/>
</dbReference>
<evidence type="ECO:0000313" key="2">
    <source>
        <dbReference type="Proteomes" id="UP000540506"/>
    </source>
</evidence>
<sequence length="89" mass="9410">MTALPVGPAYDQTVGAMNRFREQTAATWPGDPARAARIITDITDLDEPPLRLLLGAGAVEMAATASKARAAEAEQWADISRSADFPPGE</sequence>
<proteinExistence type="predicted"/>
<dbReference type="EMBL" id="JACHJV010000002">
    <property type="protein sequence ID" value="MBB4927870.1"/>
    <property type="molecule type" value="Genomic_DNA"/>
</dbReference>
<dbReference type="Gene3D" id="3.40.50.720">
    <property type="entry name" value="NAD(P)-binding Rossmann-like Domain"/>
    <property type="match status" value="1"/>
</dbReference>
<reference evidence="1 2" key="1">
    <citation type="submission" date="2020-08" db="EMBL/GenBank/DDBJ databases">
        <title>Sequencing the genomes of 1000 actinobacteria strains.</title>
        <authorList>
            <person name="Klenk H.-P."/>
        </authorList>
    </citation>
    <scope>NUCLEOTIDE SEQUENCE [LARGE SCALE GENOMIC DNA]</scope>
    <source>
        <strain evidence="1 2">DSM 41654</strain>
    </source>
</reference>
<dbReference type="AlphaFoldDB" id="A0A7W7VZN1"/>
<gene>
    <name evidence="1" type="ORF">FHR34_006965</name>
</gene>
<comment type="caution">
    <text evidence="1">The sequence shown here is derived from an EMBL/GenBank/DDBJ whole genome shotgun (WGS) entry which is preliminary data.</text>
</comment>
<organism evidence="1 2">
    <name type="scientific">Kitasatospora kifunensis</name>
    <name type="common">Streptomyces kifunensis</name>
    <dbReference type="NCBI Taxonomy" id="58351"/>
    <lineage>
        <taxon>Bacteria</taxon>
        <taxon>Bacillati</taxon>
        <taxon>Actinomycetota</taxon>
        <taxon>Actinomycetes</taxon>
        <taxon>Kitasatosporales</taxon>
        <taxon>Streptomycetaceae</taxon>
        <taxon>Kitasatospora</taxon>
    </lineage>
</organism>
<dbReference type="Proteomes" id="UP000540506">
    <property type="component" value="Unassembled WGS sequence"/>
</dbReference>
<protein>
    <submittedName>
        <fullName evidence="1">Uncharacterized protein</fullName>
    </submittedName>
</protein>
<accession>A0A7W7VZN1</accession>